<keyword evidence="7" id="KW-0804">Transcription</keyword>
<feature type="domain" description="C2H2-type" evidence="11">
    <location>
        <begin position="34"/>
        <end position="63"/>
    </location>
</feature>
<comment type="subcellular location">
    <subcellularLocation>
        <location evidence="1">Nucleus</location>
    </subcellularLocation>
</comment>
<evidence type="ECO:0000256" key="1">
    <source>
        <dbReference type="ARBA" id="ARBA00004123"/>
    </source>
</evidence>
<keyword evidence="13" id="KW-1185">Reference proteome</keyword>
<dbReference type="GO" id="GO:0006357">
    <property type="term" value="P:regulation of transcription by RNA polymerase II"/>
    <property type="evidence" value="ECO:0007669"/>
    <property type="project" value="TreeGrafter"/>
</dbReference>
<keyword evidence="6" id="KW-0805">Transcription regulation</keyword>
<keyword evidence="4 9" id="KW-0863">Zinc-finger</keyword>
<keyword evidence="8" id="KW-0539">Nucleus</keyword>
<evidence type="ECO:0000256" key="6">
    <source>
        <dbReference type="ARBA" id="ARBA00023015"/>
    </source>
</evidence>
<dbReference type="GO" id="GO:0005634">
    <property type="term" value="C:nucleus"/>
    <property type="evidence" value="ECO:0007669"/>
    <property type="project" value="UniProtKB-SubCell"/>
</dbReference>
<feature type="domain" description="C2H2-type" evidence="11">
    <location>
        <begin position="96"/>
        <end position="119"/>
    </location>
</feature>
<proteinExistence type="predicted"/>
<reference evidence="13" key="1">
    <citation type="submission" date="2019-03" db="EMBL/GenBank/DDBJ databases">
        <title>Snf2 controls pulcherriminic acid biosynthesis and connects pigmentation and antifungal activity of the yeast Metschnikowia pulcherrima.</title>
        <authorList>
            <person name="Gore-Lloyd D."/>
            <person name="Sumann I."/>
            <person name="Brachmann A.O."/>
            <person name="Schneeberger K."/>
            <person name="Ortiz-Merino R.A."/>
            <person name="Moreno-Beltran M."/>
            <person name="Schlaefli M."/>
            <person name="Kirner P."/>
            <person name="Santos Kron A."/>
            <person name="Wolfe K.H."/>
            <person name="Piel J."/>
            <person name="Ahrens C.H."/>
            <person name="Henk D."/>
            <person name="Freimoser F.M."/>
        </authorList>
    </citation>
    <scope>NUCLEOTIDE SEQUENCE [LARGE SCALE GENOMIC DNA]</scope>
    <source>
        <strain evidence="13">APC 1.2</strain>
    </source>
</reference>
<feature type="domain" description="C2H2-type" evidence="11">
    <location>
        <begin position="64"/>
        <end position="93"/>
    </location>
</feature>
<organism evidence="12 13">
    <name type="scientific">Metschnikowia aff. pulcherrima</name>
    <dbReference type="NCBI Taxonomy" id="2163413"/>
    <lineage>
        <taxon>Eukaryota</taxon>
        <taxon>Fungi</taxon>
        <taxon>Dikarya</taxon>
        <taxon>Ascomycota</taxon>
        <taxon>Saccharomycotina</taxon>
        <taxon>Pichiomycetes</taxon>
        <taxon>Metschnikowiaceae</taxon>
        <taxon>Metschnikowia</taxon>
    </lineage>
</organism>
<dbReference type="PROSITE" id="PS50157">
    <property type="entry name" value="ZINC_FINGER_C2H2_2"/>
    <property type="match status" value="4"/>
</dbReference>
<dbReference type="AlphaFoldDB" id="A0A4V1AED8"/>
<sequence>MYFAKPAIAEITESWPSYLLDHGGDMPPVRIKKYLCHEDGCDKAYNRPCLLRQHQLTHSNERPFTCPRDGCEGAFFRKSHLDVHLLSHLPDEEKPYKCLICNKGFTSPQRLGRHEATHAETFRCSYAGCDRAFYTWQSRKHHEDMVHEKLLQCLHCNKNFQTLPKLNKHKLKEHGETSLFPCDQPGCFSTYDTQKALNLHIKKAHPKIKCPHCEKECMGKNMLDAHLVCHESQDQLPLWKCRSCHILVEFGSKQELEKHHEEVHEGKSSSSAFDESQIDTSLLKDSRSLQTMLREKDTNPEAVKRLLEGINPEDIAENGHAPRKKRRRRKREDETIALPEGKSIIKMVANLNQITYTCPRPKCERTFVRVHAFKKHIKQHKLDVARACEILERLEAEEKSFVNSEPKDSEVAAFALNDADFSDDLADLDDDDYMTSNTS</sequence>
<evidence type="ECO:0000256" key="2">
    <source>
        <dbReference type="ARBA" id="ARBA00022723"/>
    </source>
</evidence>
<evidence type="ECO:0000256" key="3">
    <source>
        <dbReference type="ARBA" id="ARBA00022737"/>
    </source>
</evidence>
<evidence type="ECO:0000256" key="4">
    <source>
        <dbReference type="ARBA" id="ARBA00022771"/>
    </source>
</evidence>
<dbReference type="PROSITE" id="PS00028">
    <property type="entry name" value="ZINC_FINGER_C2H2_1"/>
    <property type="match status" value="8"/>
</dbReference>
<dbReference type="FunFam" id="3.30.160.60:FF:000870">
    <property type="entry name" value="zinc finger protein 197 isoform X1"/>
    <property type="match status" value="1"/>
</dbReference>
<dbReference type="Gene3D" id="3.30.160.60">
    <property type="entry name" value="Classic Zinc Finger"/>
    <property type="match status" value="5"/>
</dbReference>
<evidence type="ECO:0000256" key="10">
    <source>
        <dbReference type="SAM" id="MobiDB-lite"/>
    </source>
</evidence>
<dbReference type="Pfam" id="PF00096">
    <property type="entry name" value="zf-C2H2"/>
    <property type="match status" value="2"/>
</dbReference>
<dbReference type="STRING" id="2163413.A0A4V1AED8"/>
<dbReference type="InterPro" id="IPR036236">
    <property type="entry name" value="Znf_C2H2_sf"/>
</dbReference>
<dbReference type="PANTHER" id="PTHR46179:SF13">
    <property type="entry name" value="C2H2-TYPE DOMAIN-CONTAINING PROTEIN"/>
    <property type="match status" value="1"/>
</dbReference>
<dbReference type="SUPFAM" id="SSF57667">
    <property type="entry name" value="beta-beta-alpha zinc fingers"/>
    <property type="match status" value="2"/>
</dbReference>
<protein>
    <submittedName>
        <fullName evidence="12">C2H2-type zinc finger</fullName>
    </submittedName>
</protein>
<dbReference type="InterPro" id="IPR013087">
    <property type="entry name" value="Znf_C2H2_type"/>
</dbReference>
<evidence type="ECO:0000256" key="8">
    <source>
        <dbReference type="ARBA" id="ARBA00023242"/>
    </source>
</evidence>
<feature type="domain" description="C2H2-type" evidence="11">
    <location>
        <begin position="356"/>
        <end position="385"/>
    </location>
</feature>
<evidence type="ECO:0000256" key="5">
    <source>
        <dbReference type="ARBA" id="ARBA00022833"/>
    </source>
</evidence>
<evidence type="ECO:0000256" key="7">
    <source>
        <dbReference type="ARBA" id="ARBA00023163"/>
    </source>
</evidence>
<evidence type="ECO:0000259" key="11">
    <source>
        <dbReference type="PROSITE" id="PS50157"/>
    </source>
</evidence>
<dbReference type="Pfam" id="PF13894">
    <property type="entry name" value="zf-C2H2_4"/>
    <property type="match status" value="1"/>
</dbReference>
<keyword evidence="5" id="KW-0862">Zinc</keyword>
<feature type="region of interest" description="Disordered" evidence="10">
    <location>
        <begin position="307"/>
        <end position="334"/>
    </location>
</feature>
<dbReference type="GO" id="GO:0008270">
    <property type="term" value="F:zinc ion binding"/>
    <property type="evidence" value="ECO:0007669"/>
    <property type="project" value="UniProtKB-KW"/>
</dbReference>
<accession>A0A4V1AED8</accession>
<dbReference type="SMART" id="SM00355">
    <property type="entry name" value="ZnF_C2H2"/>
    <property type="match status" value="9"/>
</dbReference>
<gene>
    <name evidence="12" type="primary">MPUL0C08440</name>
    <name evidence="12" type="ORF">METSCH_C08440</name>
</gene>
<dbReference type="EMBL" id="CP034458">
    <property type="protein sequence ID" value="QBM88863.1"/>
    <property type="molecule type" value="Genomic_DNA"/>
</dbReference>
<name>A0A4V1AED8_9ASCO</name>
<dbReference type="PANTHER" id="PTHR46179">
    <property type="entry name" value="ZINC FINGER PROTEIN"/>
    <property type="match status" value="1"/>
</dbReference>
<evidence type="ECO:0000256" key="9">
    <source>
        <dbReference type="PROSITE-ProRule" id="PRU00042"/>
    </source>
</evidence>
<feature type="compositionally biased region" description="Basic residues" evidence="10">
    <location>
        <begin position="321"/>
        <end position="330"/>
    </location>
</feature>
<evidence type="ECO:0000313" key="13">
    <source>
        <dbReference type="Proteomes" id="UP000292447"/>
    </source>
</evidence>
<dbReference type="InterPro" id="IPR051061">
    <property type="entry name" value="Zinc_finger_trans_reg"/>
</dbReference>
<dbReference type="Proteomes" id="UP000292447">
    <property type="component" value="Chromosome III"/>
</dbReference>
<evidence type="ECO:0000313" key="12">
    <source>
        <dbReference type="EMBL" id="QBM88863.1"/>
    </source>
</evidence>
<keyword evidence="2" id="KW-0479">Metal-binding</keyword>
<keyword evidence="3" id="KW-0677">Repeat</keyword>